<feature type="region of interest" description="Disordered" evidence="1">
    <location>
        <begin position="1"/>
        <end position="40"/>
    </location>
</feature>
<evidence type="ECO:0000256" key="1">
    <source>
        <dbReference type="SAM" id="MobiDB-lite"/>
    </source>
</evidence>
<dbReference type="OrthoDB" id="10194574at2759"/>
<name>A0A3M7T0D4_BRAPC</name>
<dbReference type="AlphaFoldDB" id="A0A3M7T0D4"/>
<keyword evidence="3" id="KW-1185">Reference proteome</keyword>
<protein>
    <submittedName>
        <fullName evidence="2">Uncharacterized protein</fullName>
    </submittedName>
</protein>
<sequence length="155" mass="18292">MLHIANHHNNNLQHIKHTNNLPHTNHKANHNNNNQSTFTPRYTSTIAENNLPTSMLYTKDTKEFFKNHVYVSCLEYLTKNIKERVIENFSELISAFGIFQKNFLIKPETAKENLEILVNFYSGDIEDDLNVVFNEYQYFSEWILKQELVESVKEV</sequence>
<accession>A0A3M7T0D4</accession>
<evidence type="ECO:0000313" key="3">
    <source>
        <dbReference type="Proteomes" id="UP000276133"/>
    </source>
</evidence>
<dbReference type="Proteomes" id="UP000276133">
    <property type="component" value="Unassembled WGS sequence"/>
</dbReference>
<feature type="compositionally biased region" description="Polar residues" evidence="1">
    <location>
        <begin position="7"/>
        <end position="22"/>
    </location>
</feature>
<proteinExistence type="predicted"/>
<reference evidence="2 3" key="1">
    <citation type="journal article" date="2018" name="Sci. Rep.">
        <title>Genomic signatures of local adaptation to the degree of environmental predictability in rotifers.</title>
        <authorList>
            <person name="Franch-Gras L."/>
            <person name="Hahn C."/>
            <person name="Garcia-Roger E.M."/>
            <person name="Carmona M.J."/>
            <person name="Serra M."/>
            <person name="Gomez A."/>
        </authorList>
    </citation>
    <scope>NUCLEOTIDE SEQUENCE [LARGE SCALE GENOMIC DNA]</scope>
    <source>
        <strain evidence="2">HYR1</strain>
    </source>
</reference>
<dbReference type="EMBL" id="REGN01000505">
    <property type="protein sequence ID" value="RNA41415.1"/>
    <property type="molecule type" value="Genomic_DNA"/>
</dbReference>
<comment type="caution">
    <text evidence="2">The sequence shown here is derived from an EMBL/GenBank/DDBJ whole genome shotgun (WGS) entry which is preliminary data.</text>
</comment>
<organism evidence="2 3">
    <name type="scientific">Brachionus plicatilis</name>
    <name type="common">Marine rotifer</name>
    <name type="synonym">Brachionus muelleri</name>
    <dbReference type="NCBI Taxonomy" id="10195"/>
    <lineage>
        <taxon>Eukaryota</taxon>
        <taxon>Metazoa</taxon>
        <taxon>Spiralia</taxon>
        <taxon>Gnathifera</taxon>
        <taxon>Rotifera</taxon>
        <taxon>Eurotatoria</taxon>
        <taxon>Monogononta</taxon>
        <taxon>Pseudotrocha</taxon>
        <taxon>Ploima</taxon>
        <taxon>Brachionidae</taxon>
        <taxon>Brachionus</taxon>
    </lineage>
</organism>
<gene>
    <name evidence="2" type="ORF">BpHYR1_053049</name>
</gene>
<evidence type="ECO:0000313" key="2">
    <source>
        <dbReference type="EMBL" id="RNA41415.1"/>
    </source>
</evidence>